<keyword evidence="3" id="KW-1185">Reference proteome</keyword>
<reference evidence="2" key="1">
    <citation type="journal article" date="2020" name="G3 (Bethesda)">
        <title>High-Quality Assemblies for Three Invasive Social Wasps from the &lt;i&gt;Vespula&lt;/i&gt; Genus.</title>
        <authorList>
            <person name="Harrop T.W.R."/>
            <person name="Guhlin J."/>
            <person name="McLaughlin G.M."/>
            <person name="Permina E."/>
            <person name="Stockwell P."/>
            <person name="Gilligan J."/>
            <person name="Le Lec M.F."/>
            <person name="Gruber M.A.M."/>
            <person name="Quinn O."/>
            <person name="Lovegrove M."/>
            <person name="Duncan E.J."/>
            <person name="Remnant E.J."/>
            <person name="Van Eeckhoven J."/>
            <person name="Graham B."/>
            <person name="Knapp R.A."/>
            <person name="Langford K.W."/>
            <person name="Kronenberg Z."/>
            <person name="Press M.O."/>
            <person name="Eacker S.M."/>
            <person name="Wilson-Rankin E.E."/>
            <person name="Purcell J."/>
            <person name="Lester P.J."/>
            <person name="Dearden P.K."/>
        </authorList>
    </citation>
    <scope>NUCLEOTIDE SEQUENCE</scope>
    <source>
        <strain evidence="2">Volc-1</strain>
    </source>
</reference>
<accession>A0A834P9W8</accession>
<sequence>MDRLERARRSEENYRESRTSGPPRQTATERKIVQRSFKLSTTCKDCLGSDPFRANESTGRCSSTKVSKRQPDMQSRSSALKRFERKTYFEEFELRFELKSLRSSRSDHPSL</sequence>
<feature type="compositionally biased region" description="Basic and acidic residues" evidence="1">
    <location>
        <begin position="1"/>
        <end position="18"/>
    </location>
</feature>
<feature type="region of interest" description="Disordered" evidence="1">
    <location>
        <begin position="1"/>
        <end position="31"/>
    </location>
</feature>
<evidence type="ECO:0000313" key="3">
    <source>
        <dbReference type="Proteomes" id="UP000600918"/>
    </source>
</evidence>
<evidence type="ECO:0000313" key="2">
    <source>
        <dbReference type="EMBL" id="KAF7434275.1"/>
    </source>
</evidence>
<name>A0A834P9W8_VESPE</name>
<feature type="compositionally biased region" description="Polar residues" evidence="1">
    <location>
        <begin position="55"/>
        <end position="65"/>
    </location>
</feature>
<protein>
    <submittedName>
        <fullName evidence="2">Uncharacterized protein</fullName>
    </submittedName>
</protein>
<evidence type="ECO:0000256" key="1">
    <source>
        <dbReference type="SAM" id="MobiDB-lite"/>
    </source>
</evidence>
<feature type="region of interest" description="Disordered" evidence="1">
    <location>
        <begin position="52"/>
        <end position="78"/>
    </location>
</feature>
<gene>
    <name evidence="2" type="ORF">H0235_002466</name>
</gene>
<proteinExistence type="predicted"/>
<comment type="caution">
    <text evidence="2">The sequence shown here is derived from an EMBL/GenBank/DDBJ whole genome shotgun (WGS) entry which is preliminary data.</text>
</comment>
<dbReference type="AlphaFoldDB" id="A0A834P9W8"/>
<dbReference type="EMBL" id="JACSDY010000002">
    <property type="protein sequence ID" value="KAF7434275.1"/>
    <property type="molecule type" value="Genomic_DNA"/>
</dbReference>
<dbReference type="Proteomes" id="UP000600918">
    <property type="component" value="Unassembled WGS sequence"/>
</dbReference>
<organism evidence="2 3">
    <name type="scientific">Vespula pensylvanica</name>
    <name type="common">Western yellow jacket</name>
    <name type="synonym">Wasp</name>
    <dbReference type="NCBI Taxonomy" id="30213"/>
    <lineage>
        <taxon>Eukaryota</taxon>
        <taxon>Metazoa</taxon>
        <taxon>Ecdysozoa</taxon>
        <taxon>Arthropoda</taxon>
        <taxon>Hexapoda</taxon>
        <taxon>Insecta</taxon>
        <taxon>Pterygota</taxon>
        <taxon>Neoptera</taxon>
        <taxon>Endopterygota</taxon>
        <taxon>Hymenoptera</taxon>
        <taxon>Apocrita</taxon>
        <taxon>Aculeata</taxon>
        <taxon>Vespoidea</taxon>
        <taxon>Vespidae</taxon>
        <taxon>Vespinae</taxon>
        <taxon>Vespula</taxon>
    </lineage>
</organism>